<dbReference type="GO" id="GO:0047134">
    <property type="term" value="F:protein-disulfide reductase [NAD(P)H] activity"/>
    <property type="evidence" value="ECO:0007669"/>
    <property type="project" value="InterPro"/>
</dbReference>
<feature type="transmembrane region" description="Helical" evidence="3">
    <location>
        <begin position="49"/>
        <end position="68"/>
    </location>
</feature>
<dbReference type="SUPFAM" id="SSF52833">
    <property type="entry name" value="Thioredoxin-like"/>
    <property type="match status" value="1"/>
</dbReference>
<dbReference type="Gene3D" id="3.40.30.10">
    <property type="entry name" value="Glutaredoxin"/>
    <property type="match status" value="1"/>
</dbReference>
<sequence>MSSREYLRSRTAIPTEPTYNSSPSFKRGKYDYRTGTTSRGKSKDTGKKAMTLVAILGLVCLVGVGLYASSLLRGGKKEANVLVDTDVDGFEIALHHWESRKDQVIIYFVAGSSWMNPEDPNHSWCPDCNRVTPVFYQMMSKLGGYAIIKVDVGGPGDWKNPKHPLRLHEVYKLRSVPTLIKWREGQGVVSKIDRALESSRTKKDVQYYVKTFLETEPA</sequence>
<evidence type="ECO:0000313" key="6">
    <source>
        <dbReference type="Proteomes" id="UP000316726"/>
    </source>
</evidence>
<proteinExistence type="inferred from homology"/>
<evidence type="ECO:0000256" key="1">
    <source>
        <dbReference type="ARBA" id="ARBA00008987"/>
    </source>
</evidence>
<evidence type="ECO:0000313" key="5">
    <source>
        <dbReference type="EMBL" id="QDZ22387.1"/>
    </source>
</evidence>
<dbReference type="EMBL" id="CP031040">
    <property type="protein sequence ID" value="QDZ22387.1"/>
    <property type="molecule type" value="Genomic_DNA"/>
</dbReference>
<feature type="region of interest" description="Disordered" evidence="2">
    <location>
        <begin position="1"/>
        <end position="44"/>
    </location>
</feature>
<dbReference type="OrthoDB" id="78947at2759"/>
<protein>
    <recommendedName>
        <fullName evidence="4">Thioredoxin domain-containing protein</fullName>
    </recommendedName>
</protein>
<name>A0A5B8MPN2_9CHLO</name>
<dbReference type="InterPro" id="IPR010357">
    <property type="entry name" value="TXNDC17_dom"/>
</dbReference>
<evidence type="ECO:0000256" key="3">
    <source>
        <dbReference type="SAM" id="Phobius"/>
    </source>
</evidence>
<dbReference type="AlphaFoldDB" id="A0A5B8MPN2"/>
<dbReference type="PANTHER" id="PTHR12452:SF0">
    <property type="entry name" value="THIOREDOXIN DOMAIN-CONTAINING PROTEIN 17"/>
    <property type="match status" value="1"/>
</dbReference>
<dbReference type="Pfam" id="PF06110">
    <property type="entry name" value="TXD17-like_Trx"/>
    <property type="match status" value="1"/>
</dbReference>
<feature type="domain" description="Thioredoxin" evidence="4">
    <location>
        <begin position="72"/>
        <end position="214"/>
    </location>
</feature>
<dbReference type="InterPro" id="IPR036249">
    <property type="entry name" value="Thioredoxin-like_sf"/>
</dbReference>
<dbReference type="GO" id="GO:0005829">
    <property type="term" value="C:cytosol"/>
    <property type="evidence" value="ECO:0007669"/>
    <property type="project" value="TreeGrafter"/>
</dbReference>
<keyword evidence="3" id="KW-0812">Transmembrane</keyword>
<dbReference type="PROSITE" id="PS51352">
    <property type="entry name" value="THIOREDOXIN_2"/>
    <property type="match status" value="1"/>
</dbReference>
<dbReference type="InterPro" id="IPR045108">
    <property type="entry name" value="TXNDC17-like"/>
</dbReference>
<evidence type="ECO:0000256" key="2">
    <source>
        <dbReference type="SAM" id="MobiDB-lite"/>
    </source>
</evidence>
<dbReference type="Proteomes" id="UP000316726">
    <property type="component" value="Chromosome 7"/>
</dbReference>
<dbReference type="STRING" id="1764295.A0A5B8MPN2"/>
<keyword evidence="6" id="KW-1185">Reference proteome</keyword>
<keyword evidence="3" id="KW-1133">Transmembrane helix</keyword>
<evidence type="ECO:0000259" key="4">
    <source>
        <dbReference type="PROSITE" id="PS51352"/>
    </source>
</evidence>
<accession>A0A5B8MPN2</accession>
<gene>
    <name evidence="5" type="ORF">A3770_07p49050</name>
</gene>
<dbReference type="InterPro" id="IPR013766">
    <property type="entry name" value="Thioredoxin_domain"/>
</dbReference>
<dbReference type="PANTHER" id="PTHR12452">
    <property type="entry name" value="42-9-9 PROTEIN-RELATED"/>
    <property type="match status" value="1"/>
</dbReference>
<reference evidence="5 6" key="1">
    <citation type="submission" date="2018-07" db="EMBL/GenBank/DDBJ databases">
        <title>The complete nuclear genome of the prasinophyte Chloropicon primus (CCMP1205).</title>
        <authorList>
            <person name="Pombert J.-F."/>
            <person name="Otis C."/>
            <person name="Turmel M."/>
            <person name="Lemieux C."/>
        </authorList>
    </citation>
    <scope>NUCLEOTIDE SEQUENCE [LARGE SCALE GENOMIC DNA]</scope>
    <source>
        <strain evidence="5 6">CCMP1205</strain>
    </source>
</reference>
<comment type="similarity">
    <text evidence="1">Belongs to the thioredoxin family.</text>
</comment>
<keyword evidence="3" id="KW-0472">Membrane</keyword>
<organism evidence="5 6">
    <name type="scientific">Chloropicon primus</name>
    <dbReference type="NCBI Taxonomy" id="1764295"/>
    <lineage>
        <taxon>Eukaryota</taxon>
        <taxon>Viridiplantae</taxon>
        <taxon>Chlorophyta</taxon>
        <taxon>Chloropicophyceae</taxon>
        <taxon>Chloropicales</taxon>
        <taxon>Chloropicaceae</taxon>
        <taxon>Chloropicon</taxon>
    </lineage>
</organism>